<sequence length="130" mass="14804">MNNLKKTCIVDDDAIAVFGLKRAMQALEFSSELLVYENGLDAIESFQEMIDEDTTLPSLILIDINMPVMGGWDFISEMREIWPKDKEEPTVYMMTSSLSPMDIETAKTFKLENNYLIKPIYAEALQAILV</sequence>
<proteinExistence type="predicted"/>
<keyword evidence="1" id="KW-0597">Phosphoprotein</keyword>
<dbReference type="InterPro" id="IPR011006">
    <property type="entry name" value="CheY-like_superfamily"/>
</dbReference>
<dbReference type="PANTHER" id="PTHR43228">
    <property type="entry name" value="TWO-COMPONENT RESPONSE REGULATOR"/>
    <property type="match status" value="1"/>
</dbReference>
<dbReference type="PANTHER" id="PTHR43228:SF1">
    <property type="entry name" value="TWO-COMPONENT RESPONSE REGULATOR ARR22"/>
    <property type="match status" value="1"/>
</dbReference>
<accession>A0A7X2ZVX3</accession>
<dbReference type="Proteomes" id="UP000540519">
    <property type="component" value="Unassembled WGS sequence"/>
</dbReference>
<dbReference type="RefSeq" id="WP_088695889.1">
    <property type="nucleotide sequence ID" value="NZ_RCNR01000038.1"/>
</dbReference>
<dbReference type="PROSITE" id="PS50110">
    <property type="entry name" value="RESPONSE_REGULATORY"/>
    <property type="match status" value="1"/>
</dbReference>
<evidence type="ECO:0000313" key="3">
    <source>
        <dbReference type="EMBL" id="MUH37382.1"/>
    </source>
</evidence>
<name>A0A7X2ZVX3_9FLAO</name>
<dbReference type="Gene3D" id="3.40.50.2300">
    <property type="match status" value="1"/>
</dbReference>
<dbReference type="SMART" id="SM00448">
    <property type="entry name" value="REC"/>
    <property type="match status" value="1"/>
</dbReference>
<comment type="caution">
    <text evidence="3">The sequence shown here is derived from an EMBL/GenBank/DDBJ whole genome shotgun (WGS) entry which is preliminary data.</text>
</comment>
<dbReference type="InterPro" id="IPR001789">
    <property type="entry name" value="Sig_transdc_resp-reg_receiver"/>
</dbReference>
<dbReference type="SUPFAM" id="SSF52172">
    <property type="entry name" value="CheY-like"/>
    <property type="match status" value="1"/>
</dbReference>
<evidence type="ECO:0000313" key="4">
    <source>
        <dbReference type="Proteomes" id="UP000540519"/>
    </source>
</evidence>
<reference evidence="3 4" key="1">
    <citation type="journal article" date="2019" name="Mar. Drugs">
        <title>Comparative Genomics and CAZyme Genome Repertoires of Marine Zobellia amurskyensis KMM 3526(T) and Zobellia laminariae KMM 3676(T).</title>
        <authorList>
            <person name="Chernysheva N."/>
            <person name="Bystritskaya E."/>
            <person name="Stenkova A."/>
            <person name="Golovkin I."/>
            <person name="Nedashkovskaya O."/>
            <person name="Isaeva M."/>
        </authorList>
    </citation>
    <scope>NUCLEOTIDE SEQUENCE [LARGE SCALE GENOMIC DNA]</scope>
    <source>
        <strain evidence="3 4">KMM 3526</strain>
    </source>
</reference>
<dbReference type="AlphaFoldDB" id="A0A7X2ZVX3"/>
<organism evidence="3 4">
    <name type="scientific">Zobellia amurskyensis</name>
    <dbReference type="NCBI Taxonomy" id="248905"/>
    <lineage>
        <taxon>Bacteria</taxon>
        <taxon>Pseudomonadati</taxon>
        <taxon>Bacteroidota</taxon>
        <taxon>Flavobacteriia</taxon>
        <taxon>Flavobacteriales</taxon>
        <taxon>Flavobacteriaceae</taxon>
        <taxon>Zobellia</taxon>
    </lineage>
</organism>
<dbReference type="OrthoDB" id="673128at2"/>
<evidence type="ECO:0000259" key="2">
    <source>
        <dbReference type="PROSITE" id="PS50110"/>
    </source>
</evidence>
<evidence type="ECO:0000256" key="1">
    <source>
        <dbReference type="PROSITE-ProRule" id="PRU00169"/>
    </source>
</evidence>
<dbReference type="Pfam" id="PF00072">
    <property type="entry name" value="Response_reg"/>
    <property type="match status" value="1"/>
</dbReference>
<dbReference type="InterPro" id="IPR052048">
    <property type="entry name" value="ST_Response_Regulator"/>
</dbReference>
<dbReference type="EMBL" id="RCNR01000038">
    <property type="protein sequence ID" value="MUH37382.1"/>
    <property type="molecule type" value="Genomic_DNA"/>
</dbReference>
<gene>
    <name evidence="3" type="ORF">D9O36_16135</name>
</gene>
<feature type="domain" description="Response regulatory" evidence="2">
    <location>
        <begin position="6"/>
        <end position="130"/>
    </location>
</feature>
<dbReference type="GO" id="GO:0000160">
    <property type="term" value="P:phosphorelay signal transduction system"/>
    <property type="evidence" value="ECO:0007669"/>
    <property type="project" value="InterPro"/>
</dbReference>
<feature type="modified residue" description="4-aspartylphosphate" evidence="1">
    <location>
        <position position="63"/>
    </location>
</feature>
<keyword evidence="4" id="KW-1185">Reference proteome</keyword>
<protein>
    <submittedName>
        <fullName evidence="3">Response regulator</fullName>
    </submittedName>
</protein>